<sequence length="81" mass="9374">MKKDAKLIAVAGKGMAGLNGVFDDQARERDVHFIWVQQDLMDCRTISRRDMREQVNKYMTSVLQEKPVDPTLVDFDDTQAW</sequence>
<reference evidence="1" key="1">
    <citation type="submission" date="2020-10" db="EMBL/GenBank/DDBJ databases">
        <authorList>
            <person name="Gilroy R."/>
        </authorList>
    </citation>
    <scope>NUCLEOTIDE SEQUENCE</scope>
    <source>
        <strain evidence="1">9366</strain>
    </source>
</reference>
<evidence type="ECO:0000313" key="1">
    <source>
        <dbReference type="EMBL" id="HIU62392.1"/>
    </source>
</evidence>
<proteinExistence type="predicted"/>
<reference evidence="1" key="2">
    <citation type="journal article" date="2021" name="PeerJ">
        <title>Extensive microbial diversity within the chicken gut microbiome revealed by metagenomics and culture.</title>
        <authorList>
            <person name="Gilroy R."/>
            <person name="Ravi A."/>
            <person name="Getino M."/>
            <person name="Pursley I."/>
            <person name="Horton D.L."/>
            <person name="Alikhan N.F."/>
            <person name="Baker D."/>
            <person name="Gharbi K."/>
            <person name="Hall N."/>
            <person name="Watson M."/>
            <person name="Adriaenssens E.M."/>
            <person name="Foster-Nyarko E."/>
            <person name="Jarju S."/>
            <person name="Secka A."/>
            <person name="Antonio M."/>
            <person name="Oren A."/>
            <person name="Chaudhuri R.R."/>
            <person name="La Ragione R."/>
            <person name="Hildebrand F."/>
            <person name="Pallen M.J."/>
        </authorList>
    </citation>
    <scope>NUCLEOTIDE SEQUENCE</scope>
    <source>
        <strain evidence="1">9366</strain>
    </source>
</reference>
<name>A0A9D1SJY3_9FIRM</name>
<accession>A0A9D1SJY3</accession>
<protein>
    <submittedName>
        <fullName evidence="1">Uncharacterized protein</fullName>
    </submittedName>
</protein>
<gene>
    <name evidence="1" type="ORF">IAB07_01300</name>
</gene>
<dbReference type="Proteomes" id="UP000824145">
    <property type="component" value="Unassembled WGS sequence"/>
</dbReference>
<comment type="caution">
    <text evidence="1">The sequence shown here is derived from an EMBL/GenBank/DDBJ whole genome shotgun (WGS) entry which is preliminary data.</text>
</comment>
<organism evidence="1 2">
    <name type="scientific">Candidatus Caccalectryoclostridium excrementigallinarum</name>
    <dbReference type="NCBI Taxonomy" id="2840710"/>
    <lineage>
        <taxon>Bacteria</taxon>
        <taxon>Bacillati</taxon>
        <taxon>Bacillota</taxon>
        <taxon>Clostridia</taxon>
        <taxon>Christensenellales</taxon>
        <taxon>Christensenellaceae</taxon>
        <taxon>Christensenellaceae incertae sedis</taxon>
        <taxon>Candidatus Caccalectryoclostridium</taxon>
    </lineage>
</organism>
<dbReference type="AlphaFoldDB" id="A0A9D1SJY3"/>
<evidence type="ECO:0000313" key="2">
    <source>
        <dbReference type="Proteomes" id="UP000824145"/>
    </source>
</evidence>
<dbReference type="EMBL" id="DVNJ01000003">
    <property type="protein sequence ID" value="HIU62392.1"/>
    <property type="molecule type" value="Genomic_DNA"/>
</dbReference>